<name>A0AAP0L6L5_9MAGN</name>
<comment type="caution">
    <text evidence="8">The sequence shown here is derived from an EMBL/GenBank/DDBJ whole genome shotgun (WGS) entry which is preliminary data.</text>
</comment>
<keyword evidence="6" id="KW-0813">Transport</keyword>
<evidence type="ECO:0000313" key="8">
    <source>
        <dbReference type="EMBL" id="KAK9165396.1"/>
    </source>
</evidence>
<evidence type="ECO:0000313" key="9">
    <source>
        <dbReference type="Proteomes" id="UP001419268"/>
    </source>
</evidence>
<dbReference type="PANTHER" id="PTHR11654">
    <property type="entry name" value="OLIGOPEPTIDE TRANSPORTER-RELATED"/>
    <property type="match status" value="1"/>
</dbReference>
<evidence type="ECO:0000256" key="3">
    <source>
        <dbReference type="ARBA" id="ARBA00022692"/>
    </source>
</evidence>
<comment type="similarity">
    <text evidence="2 6">Belongs to the major facilitator superfamily. Proton-dependent oligopeptide transporter (POT/PTR) (TC 2.A.17) family.</text>
</comment>
<evidence type="ECO:0000256" key="7">
    <source>
        <dbReference type="SAM" id="Phobius"/>
    </source>
</evidence>
<dbReference type="GO" id="GO:0016020">
    <property type="term" value="C:membrane"/>
    <property type="evidence" value="ECO:0007669"/>
    <property type="project" value="UniProtKB-SubCell"/>
</dbReference>
<keyword evidence="3 6" id="KW-0812">Transmembrane</keyword>
<organism evidence="8 9">
    <name type="scientific">Stephania cephalantha</name>
    <dbReference type="NCBI Taxonomy" id="152367"/>
    <lineage>
        <taxon>Eukaryota</taxon>
        <taxon>Viridiplantae</taxon>
        <taxon>Streptophyta</taxon>
        <taxon>Embryophyta</taxon>
        <taxon>Tracheophyta</taxon>
        <taxon>Spermatophyta</taxon>
        <taxon>Magnoliopsida</taxon>
        <taxon>Ranunculales</taxon>
        <taxon>Menispermaceae</taxon>
        <taxon>Menispermoideae</taxon>
        <taxon>Cissampelideae</taxon>
        <taxon>Stephania</taxon>
    </lineage>
</organism>
<dbReference type="PROSITE" id="PS01023">
    <property type="entry name" value="PTR2_2"/>
    <property type="match status" value="1"/>
</dbReference>
<gene>
    <name evidence="8" type="ORF">Scep_000587</name>
</gene>
<dbReference type="Pfam" id="PF00854">
    <property type="entry name" value="PTR2"/>
    <property type="match status" value="1"/>
</dbReference>
<keyword evidence="4 7" id="KW-1133">Transmembrane helix</keyword>
<dbReference type="InterPro" id="IPR036259">
    <property type="entry name" value="MFS_trans_sf"/>
</dbReference>
<comment type="subcellular location">
    <subcellularLocation>
        <location evidence="1 6">Membrane</location>
        <topology evidence="1 6">Multi-pass membrane protein</topology>
    </subcellularLocation>
</comment>
<keyword evidence="5 7" id="KW-0472">Membrane</keyword>
<evidence type="ECO:0000256" key="5">
    <source>
        <dbReference type="ARBA" id="ARBA00023136"/>
    </source>
</evidence>
<feature type="transmembrane region" description="Helical" evidence="7">
    <location>
        <begin position="139"/>
        <end position="159"/>
    </location>
</feature>
<evidence type="ECO:0000256" key="1">
    <source>
        <dbReference type="ARBA" id="ARBA00004141"/>
    </source>
</evidence>
<dbReference type="SUPFAM" id="SSF103473">
    <property type="entry name" value="MFS general substrate transporter"/>
    <property type="match status" value="1"/>
</dbReference>
<dbReference type="InterPro" id="IPR000109">
    <property type="entry name" value="POT_fam"/>
</dbReference>
<feature type="transmembrane region" description="Helical" evidence="7">
    <location>
        <begin position="109"/>
        <end position="127"/>
    </location>
</feature>
<dbReference type="GO" id="GO:0006857">
    <property type="term" value="P:oligopeptide transport"/>
    <property type="evidence" value="ECO:0007669"/>
    <property type="project" value="InterPro"/>
</dbReference>
<evidence type="ECO:0000256" key="2">
    <source>
        <dbReference type="ARBA" id="ARBA00005982"/>
    </source>
</evidence>
<proteinExistence type="inferred from homology"/>
<keyword evidence="9" id="KW-1185">Reference proteome</keyword>
<feature type="transmembrane region" description="Helical" evidence="7">
    <location>
        <begin position="209"/>
        <end position="231"/>
    </location>
</feature>
<protein>
    <submittedName>
        <fullName evidence="8">Uncharacterized protein</fullName>
    </submittedName>
</protein>
<evidence type="ECO:0000256" key="6">
    <source>
        <dbReference type="RuleBase" id="RU003755"/>
    </source>
</evidence>
<accession>A0AAP0L6L5</accession>
<dbReference type="AlphaFoldDB" id="A0AAP0L6L5"/>
<dbReference type="Gene3D" id="1.20.1250.20">
    <property type="entry name" value="MFS general substrate transporter like domains"/>
    <property type="match status" value="1"/>
</dbReference>
<dbReference type="EMBL" id="JBBNAG010000001">
    <property type="protein sequence ID" value="KAK9165396.1"/>
    <property type="molecule type" value="Genomic_DNA"/>
</dbReference>
<dbReference type="GO" id="GO:0022857">
    <property type="term" value="F:transmembrane transporter activity"/>
    <property type="evidence" value="ECO:0007669"/>
    <property type="project" value="InterPro"/>
</dbReference>
<sequence>MVQMGPGREACLKTKPYGHFGLVPHWQQRAVLEVTRSSHGEKQGSNEVAERLAFCAIAVNLAPYLILEMHESLPDAATHVTDWIGTAYVLTLLGAFFADAYLGRFKTMISFSCIFATGMVLLTASASKDCEAATQEQKAYLFGGLALIALGTGGIKPCGSSFGADQFDEADEKEVYKKCSFFNWFFFGINMGALPGITLLAYVRLEKGWGWGFGVPTGAIVCWIVVLGSGMKLYRHQKPRRSPFTRFAQVGVASVRNHLKGVKIATYENLYEVRTKESGIIGARKLPHTKQYSKAKQAAQLSLQS</sequence>
<evidence type="ECO:0000256" key="4">
    <source>
        <dbReference type="ARBA" id="ARBA00022989"/>
    </source>
</evidence>
<feature type="transmembrane region" description="Helical" evidence="7">
    <location>
        <begin position="48"/>
        <end position="67"/>
    </location>
</feature>
<dbReference type="Proteomes" id="UP001419268">
    <property type="component" value="Unassembled WGS sequence"/>
</dbReference>
<reference evidence="8 9" key="1">
    <citation type="submission" date="2024-01" db="EMBL/GenBank/DDBJ databases">
        <title>Genome assemblies of Stephania.</title>
        <authorList>
            <person name="Yang L."/>
        </authorList>
    </citation>
    <scope>NUCLEOTIDE SEQUENCE [LARGE SCALE GENOMIC DNA]</scope>
    <source>
        <strain evidence="8">JXDWG</strain>
        <tissue evidence="8">Leaf</tissue>
    </source>
</reference>
<dbReference type="InterPro" id="IPR018456">
    <property type="entry name" value="PTR2_symporter_CS"/>
</dbReference>
<feature type="transmembrane region" description="Helical" evidence="7">
    <location>
        <begin position="180"/>
        <end position="203"/>
    </location>
</feature>
<feature type="transmembrane region" description="Helical" evidence="7">
    <location>
        <begin position="83"/>
        <end position="102"/>
    </location>
</feature>